<keyword evidence="3" id="KW-1185">Reference proteome</keyword>
<name>A0A433T3E5_ELYCH</name>
<sequence>MTAQSPAPTCPRRSRFRYQRKLRGPRSSATSAAASSERRGPAPSSPRCQAQPTRCSACPGSRPCSSTRCGASSPPCRAPPALRTVRDRPWTPTKPAKSGSSPPLNKHVLKKASKKRSEIKRRWPSVCWGTTSTSSASYRWCVVAAGPSGWPPGFFPRRCSRAGGVRLRRSCTRCLSSCPGTPCCSASPSTSSSWWWPSR</sequence>
<evidence type="ECO:0000313" key="2">
    <source>
        <dbReference type="EMBL" id="RUS76085.1"/>
    </source>
</evidence>
<evidence type="ECO:0000313" key="3">
    <source>
        <dbReference type="Proteomes" id="UP000271974"/>
    </source>
</evidence>
<accession>A0A433T3E5</accession>
<feature type="compositionally biased region" description="Basic residues" evidence="1">
    <location>
        <begin position="12"/>
        <end position="24"/>
    </location>
</feature>
<feature type="region of interest" description="Disordered" evidence="1">
    <location>
        <begin position="1"/>
        <end position="108"/>
    </location>
</feature>
<reference evidence="2 3" key="1">
    <citation type="submission" date="2019-01" db="EMBL/GenBank/DDBJ databases">
        <title>A draft genome assembly of the solar-powered sea slug Elysia chlorotica.</title>
        <authorList>
            <person name="Cai H."/>
            <person name="Li Q."/>
            <person name="Fang X."/>
            <person name="Li J."/>
            <person name="Curtis N.E."/>
            <person name="Altenburger A."/>
            <person name="Shibata T."/>
            <person name="Feng M."/>
            <person name="Maeda T."/>
            <person name="Schwartz J.A."/>
            <person name="Shigenobu S."/>
            <person name="Lundholm N."/>
            <person name="Nishiyama T."/>
            <person name="Yang H."/>
            <person name="Hasebe M."/>
            <person name="Li S."/>
            <person name="Pierce S.K."/>
            <person name="Wang J."/>
        </authorList>
    </citation>
    <scope>NUCLEOTIDE SEQUENCE [LARGE SCALE GENOMIC DNA]</scope>
    <source>
        <strain evidence="2">EC2010</strain>
        <tissue evidence="2">Whole organism of an adult</tissue>
    </source>
</reference>
<protein>
    <submittedName>
        <fullName evidence="2">Uncharacterized protein</fullName>
    </submittedName>
</protein>
<proteinExistence type="predicted"/>
<organism evidence="2 3">
    <name type="scientific">Elysia chlorotica</name>
    <name type="common">Eastern emerald elysia</name>
    <name type="synonym">Sea slug</name>
    <dbReference type="NCBI Taxonomy" id="188477"/>
    <lineage>
        <taxon>Eukaryota</taxon>
        <taxon>Metazoa</taxon>
        <taxon>Spiralia</taxon>
        <taxon>Lophotrochozoa</taxon>
        <taxon>Mollusca</taxon>
        <taxon>Gastropoda</taxon>
        <taxon>Heterobranchia</taxon>
        <taxon>Euthyneura</taxon>
        <taxon>Panpulmonata</taxon>
        <taxon>Sacoglossa</taxon>
        <taxon>Placobranchoidea</taxon>
        <taxon>Plakobranchidae</taxon>
        <taxon>Elysia</taxon>
    </lineage>
</organism>
<gene>
    <name evidence="2" type="ORF">EGW08_016159</name>
</gene>
<comment type="caution">
    <text evidence="2">The sequence shown here is derived from an EMBL/GenBank/DDBJ whole genome shotgun (WGS) entry which is preliminary data.</text>
</comment>
<evidence type="ECO:0000256" key="1">
    <source>
        <dbReference type="SAM" id="MobiDB-lite"/>
    </source>
</evidence>
<dbReference type="EMBL" id="RQTK01000688">
    <property type="protein sequence ID" value="RUS76085.1"/>
    <property type="molecule type" value="Genomic_DNA"/>
</dbReference>
<dbReference type="Proteomes" id="UP000271974">
    <property type="component" value="Unassembled WGS sequence"/>
</dbReference>
<dbReference type="AlphaFoldDB" id="A0A433T3E5"/>